<evidence type="ECO:0000313" key="3">
    <source>
        <dbReference type="Proteomes" id="UP000054498"/>
    </source>
</evidence>
<feature type="compositionally biased region" description="Acidic residues" evidence="1">
    <location>
        <begin position="75"/>
        <end position="84"/>
    </location>
</feature>
<feature type="region of interest" description="Disordered" evidence="1">
    <location>
        <begin position="63"/>
        <end position="92"/>
    </location>
</feature>
<dbReference type="EMBL" id="KK101860">
    <property type="protein sequence ID" value="KIY99399.1"/>
    <property type="molecule type" value="Genomic_DNA"/>
</dbReference>
<evidence type="ECO:0000313" key="2">
    <source>
        <dbReference type="EMBL" id="KIY99399.1"/>
    </source>
</evidence>
<evidence type="ECO:0000256" key="1">
    <source>
        <dbReference type="SAM" id="MobiDB-lite"/>
    </source>
</evidence>
<sequence>MRAGRAGFAVKAAQVLLDAADAAGAPDTHNAPLAALLAGSEAWVGAVEPGGALHALLVEQEGDLCGPKPSRAEAVETDGDEDEGSGGGGAAAAAAAAAAAGGGVISGEALLQMLQQMGGFGGGQQEEGGA</sequence>
<dbReference type="KEGG" id="mng:MNEG_8567"/>
<proteinExistence type="predicted"/>
<dbReference type="OrthoDB" id="541331at2759"/>
<gene>
    <name evidence="2" type="ORF">MNEG_8567</name>
</gene>
<dbReference type="RefSeq" id="XP_013898419.1">
    <property type="nucleotide sequence ID" value="XM_014042965.1"/>
</dbReference>
<reference evidence="2 3" key="1">
    <citation type="journal article" date="2013" name="BMC Genomics">
        <title>Reconstruction of the lipid metabolism for the microalga Monoraphidium neglectum from its genome sequence reveals characteristics suitable for biofuel production.</title>
        <authorList>
            <person name="Bogen C."/>
            <person name="Al-Dilaimi A."/>
            <person name="Albersmeier A."/>
            <person name="Wichmann J."/>
            <person name="Grundmann M."/>
            <person name="Rupp O."/>
            <person name="Lauersen K.J."/>
            <person name="Blifernez-Klassen O."/>
            <person name="Kalinowski J."/>
            <person name="Goesmann A."/>
            <person name="Mussgnug J.H."/>
            <person name="Kruse O."/>
        </authorList>
    </citation>
    <scope>NUCLEOTIDE SEQUENCE [LARGE SCALE GENOMIC DNA]</scope>
    <source>
        <strain evidence="2 3">SAG 48.87</strain>
    </source>
</reference>
<dbReference type="AlphaFoldDB" id="A0A0D2M7Q5"/>
<dbReference type="GeneID" id="25741443"/>
<dbReference type="Proteomes" id="UP000054498">
    <property type="component" value="Unassembled WGS sequence"/>
</dbReference>
<accession>A0A0D2M7Q5</accession>
<organism evidence="2 3">
    <name type="scientific">Monoraphidium neglectum</name>
    <dbReference type="NCBI Taxonomy" id="145388"/>
    <lineage>
        <taxon>Eukaryota</taxon>
        <taxon>Viridiplantae</taxon>
        <taxon>Chlorophyta</taxon>
        <taxon>core chlorophytes</taxon>
        <taxon>Chlorophyceae</taxon>
        <taxon>CS clade</taxon>
        <taxon>Sphaeropleales</taxon>
        <taxon>Selenastraceae</taxon>
        <taxon>Monoraphidium</taxon>
    </lineage>
</organism>
<keyword evidence="3" id="KW-1185">Reference proteome</keyword>
<protein>
    <submittedName>
        <fullName evidence="2">Uncharacterized protein</fullName>
    </submittedName>
</protein>
<name>A0A0D2M7Q5_9CHLO</name>